<dbReference type="EMBL" id="UINC01029593">
    <property type="protein sequence ID" value="SVB12560.1"/>
    <property type="molecule type" value="Genomic_DNA"/>
</dbReference>
<dbReference type="GO" id="GO:0005524">
    <property type="term" value="F:ATP binding"/>
    <property type="evidence" value="ECO:0007669"/>
    <property type="project" value="InterPro"/>
</dbReference>
<reference evidence="2" key="1">
    <citation type="submission" date="2018-05" db="EMBL/GenBank/DDBJ databases">
        <authorList>
            <person name="Lanie J.A."/>
            <person name="Ng W.-L."/>
            <person name="Kazmierczak K.M."/>
            <person name="Andrzejewski T.M."/>
            <person name="Davidsen T.M."/>
            <person name="Wayne K.J."/>
            <person name="Tettelin H."/>
            <person name="Glass J.I."/>
            <person name="Rusch D."/>
            <person name="Podicherti R."/>
            <person name="Tsui H.-C.T."/>
            <person name="Winkler M.E."/>
        </authorList>
    </citation>
    <scope>NUCLEOTIDE SEQUENCE</scope>
</reference>
<dbReference type="InterPro" id="IPR027417">
    <property type="entry name" value="P-loop_NTPase"/>
</dbReference>
<proteinExistence type="predicted"/>
<dbReference type="AlphaFoldDB" id="A0A382BFC4"/>
<name>A0A382BFC4_9ZZZZ</name>
<dbReference type="GO" id="GO:0016301">
    <property type="term" value="F:kinase activity"/>
    <property type="evidence" value="ECO:0007669"/>
    <property type="project" value="InterPro"/>
</dbReference>
<feature type="domain" description="Phosphoribulokinase/uridine kinase" evidence="1">
    <location>
        <begin position="31"/>
        <end position="201"/>
    </location>
</feature>
<sequence>MESSRRQTRADVLQEISRRLEEICLEHPMRVGIDGSSASGKTVFADELAQILRDAGREVVRAGLDGFHNPPEIRHRLGPNSVEGYRRNSFDYSSVRRLVLDPLGPGGDLSYQTEIFDHLEGKTRATETKKASPKAILLFEGVMLFREELCNCFDYKILVHSSFEVALERAKVRDLRKFGSLEILLQKYTQRFFPGQKEYLEQSRPDKLADIVVKNDDCESPTICFGSKETQDKGQ</sequence>
<dbReference type="Gene3D" id="3.40.50.300">
    <property type="entry name" value="P-loop containing nucleotide triphosphate hydrolases"/>
    <property type="match status" value="1"/>
</dbReference>
<dbReference type="Pfam" id="PF00485">
    <property type="entry name" value="PRK"/>
    <property type="match status" value="1"/>
</dbReference>
<dbReference type="PANTHER" id="PTHR10285">
    <property type="entry name" value="URIDINE KINASE"/>
    <property type="match status" value="1"/>
</dbReference>
<accession>A0A382BFC4</accession>
<organism evidence="2">
    <name type="scientific">marine metagenome</name>
    <dbReference type="NCBI Taxonomy" id="408172"/>
    <lineage>
        <taxon>unclassified sequences</taxon>
        <taxon>metagenomes</taxon>
        <taxon>ecological metagenomes</taxon>
    </lineage>
</organism>
<evidence type="ECO:0000313" key="2">
    <source>
        <dbReference type="EMBL" id="SVB12560.1"/>
    </source>
</evidence>
<dbReference type="SUPFAM" id="SSF52540">
    <property type="entry name" value="P-loop containing nucleoside triphosphate hydrolases"/>
    <property type="match status" value="1"/>
</dbReference>
<dbReference type="InterPro" id="IPR006083">
    <property type="entry name" value="PRK/URK"/>
</dbReference>
<evidence type="ECO:0000259" key="1">
    <source>
        <dbReference type="Pfam" id="PF00485"/>
    </source>
</evidence>
<protein>
    <recommendedName>
        <fullName evidence="1">Phosphoribulokinase/uridine kinase domain-containing protein</fullName>
    </recommendedName>
</protein>
<gene>
    <name evidence="2" type="ORF">METZ01_LOCUS165414</name>
</gene>